<evidence type="ECO:0000256" key="2">
    <source>
        <dbReference type="ARBA" id="ARBA00023012"/>
    </source>
</evidence>
<sequence length="137" mass="15086">MKLLCVEDNSTLRKMIDLMLSATGVHVEFAANGREAVEAYEVSEYDAILMDMEMPVMDGLEATKEIRQIEYGHHLSHTPILFLTGNDDRSALVHGQEVGGDGHLMKPFTPEALFKALDRVRHLPSCSGYDGGMAAHA</sequence>
<keyword evidence="2" id="KW-0902">Two-component regulatory system</keyword>
<dbReference type="Gene3D" id="3.40.50.2300">
    <property type="match status" value="1"/>
</dbReference>
<dbReference type="InterPro" id="IPR011006">
    <property type="entry name" value="CheY-like_superfamily"/>
</dbReference>
<feature type="modified residue" description="4-aspartylphosphate" evidence="3">
    <location>
        <position position="51"/>
    </location>
</feature>
<reference evidence="5 6" key="1">
    <citation type="submission" date="2023-01" db="EMBL/GenBank/DDBJ databases">
        <title>Novel species of the genus Asticcacaulis isolated from rivers.</title>
        <authorList>
            <person name="Lu H."/>
        </authorList>
    </citation>
    <scope>NUCLEOTIDE SEQUENCE [LARGE SCALE GENOMIC DNA]</scope>
    <source>
        <strain evidence="5 6">BYS171W</strain>
    </source>
</reference>
<gene>
    <name evidence="5" type="ORF">PQU92_18275</name>
</gene>
<evidence type="ECO:0000259" key="4">
    <source>
        <dbReference type="PROSITE" id="PS50110"/>
    </source>
</evidence>
<dbReference type="Proteomes" id="UP001214854">
    <property type="component" value="Unassembled WGS sequence"/>
</dbReference>
<dbReference type="SUPFAM" id="SSF52172">
    <property type="entry name" value="CheY-like"/>
    <property type="match status" value="1"/>
</dbReference>
<accession>A0ABT5HYU6</accession>
<dbReference type="PANTHER" id="PTHR45339">
    <property type="entry name" value="HYBRID SIGNAL TRANSDUCTION HISTIDINE KINASE J"/>
    <property type="match status" value="1"/>
</dbReference>
<comment type="caution">
    <text evidence="5">The sequence shown here is derived from an EMBL/GenBank/DDBJ whole genome shotgun (WGS) entry which is preliminary data.</text>
</comment>
<keyword evidence="6" id="KW-1185">Reference proteome</keyword>
<dbReference type="CDD" id="cd17546">
    <property type="entry name" value="REC_hyHK_CKI1_RcsC-like"/>
    <property type="match status" value="1"/>
</dbReference>
<dbReference type="Pfam" id="PF00072">
    <property type="entry name" value="Response_reg"/>
    <property type="match status" value="1"/>
</dbReference>
<evidence type="ECO:0000313" key="6">
    <source>
        <dbReference type="Proteomes" id="UP001214854"/>
    </source>
</evidence>
<name>A0ABT5HYU6_9CAUL</name>
<dbReference type="InterPro" id="IPR001789">
    <property type="entry name" value="Sig_transdc_resp-reg_receiver"/>
</dbReference>
<feature type="domain" description="Response regulatory" evidence="4">
    <location>
        <begin position="2"/>
        <end position="121"/>
    </location>
</feature>
<dbReference type="PROSITE" id="PS50110">
    <property type="entry name" value="RESPONSE_REGULATORY"/>
    <property type="match status" value="1"/>
</dbReference>
<protein>
    <submittedName>
        <fullName evidence="5">Response regulator</fullName>
    </submittedName>
</protein>
<dbReference type="PANTHER" id="PTHR45339:SF1">
    <property type="entry name" value="HYBRID SIGNAL TRANSDUCTION HISTIDINE KINASE J"/>
    <property type="match status" value="1"/>
</dbReference>
<organism evidence="5 6">
    <name type="scientific">Asticcacaulis aquaticus</name>
    <dbReference type="NCBI Taxonomy" id="2984212"/>
    <lineage>
        <taxon>Bacteria</taxon>
        <taxon>Pseudomonadati</taxon>
        <taxon>Pseudomonadota</taxon>
        <taxon>Alphaproteobacteria</taxon>
        <taxon>Caulobacterales</taxon>
        <taxon>Caulobacteraceae</taxon>
        <taxon>Asticcacaulis</taxon>
    </lineage>
</organism>
<keyword evidence="1 3" id="KW-0597">Phosphoprotein</keyword>
<dbReference type="EMBL" id="JAQQKX010000025">
    <property type="protein sequence ID" value="MDC7685234.1"/>
    <property type="molecule type" value="Genomic_DNA"/>
</dbReference>
<evidence type="ECO:0000256" key="3">
    <source>
        <dbReference type="PROSITE-ProRule" id="PRU00169"/>
    </source>
</evidence>
<proteinExistence type="predicted"/>
<dbReference type="SMART" id="SM00448">
    <property type="entry name" value="REC"/>
    <property type="match status" value="1"/>
</dbReference>
<dbReference type="RefSeq" id="WP_272749739.1">
    <property type="nucleotide sequence ID" value="NZ_JAQQKX010000025.1"/>
</dbReference>
<evidence type="ECO:0000313" key="5">
    <source>
        <dbReference type="EMBL" id="MDC7685234.1"/>
    </source>
</evidence>
<evidence type="ECO:0000256" key="1">
    <source>
        <dbReference type="ARBA" id="ARBA00022553"/>
    </source>
</evidence>